<sequence length="70" mass="8361">MGGKAHSLISQDRDFEKIRLFRFTIMKLTQILNWPNKAFQDPYSLFNVPLDELVLWYYHAVNEKNPVSKF</sequence>
<evidence type="ECO:0000313" key="1">
    <source>
        <dbReference type="EMBL" id="GBR14086.1"/>
    </source>
</evidence>
<dbReference type="Proteomes" id="UP001061070">
    <property type="component" value="Unassembled WGS sequence"/>
</dbReference>
<protein>
    <submittedName>
        <fullName evidence="1">Uncharacterized protein</fullName>
    </submittedName>
</protein>
<gene>
    <name evidence="1" type="ORF">AA0228_2171</name>
</gene>
<evidence type="ECO:0000313" key="2">
    <source>
        <dbReference type="Proteomes" id="UP001061070"/>
    </source>
</evidence>
<dbReference type="EMBL" id="BAQW01000010">
    <property type="protein sequence ID" value="GBR14086.1"/>
    <property type="molecule type" value="Genomic_DNA"/>
</dbReference>
<reference evidence="1" key="1">
    <citation type="submission" date="2013-04" db="EMBL/GenBank/DDBJ databases">
        <title>The genome sequencing project of 58 acetic acid bacteria.</title>
        <authorList>
            <person name="Okamoto-Kainuma A."/>
            <person name="Ishikawa M."/>
            <person name="Umino S."/>
            <person name="Koizumi Y."/>
            <person name="Shiwa Y."/>
            <person name="Yoshikawa H."/>
            <person name="Matsutani M."/>
            <person name="Matsushita K."/>
        </authorList>
    </citation>
    <scope>NUCLEOTIDE SEQUENCE</scope>
    <source>
        <strain evidence="1">NRIC 0228</strain>
    </source>
</reference>
<comment type="caution">
    <text evidence="1">The sequence shown here is derived from an EMBL/GenBank/DDBJ whole genome shotgun (WGS) entry which is preliminary data.</text>
</comment>
<accession>A0ABQ0QDA4</accession>
<organism evidence="1 2">
    <name type="scientific">Gluconobacter frateurii NRIC 0228</name>
    <dbReference type="NCBI Taxonomy" id="1307946"/>
    <lineage>
        <taxon>Bacteria</taxon>
        <taxon>Pseudomonadati</taxon>
        <taxon>Pseudomonadota</taxon>
        <taxon>Alphaproteobacteria</taxon>
        <taxon>Acetobacterales</taxon>
        <taxon>Acetobacteraceae</taxon>
        <taxon>Gluconobacter</taxon>
    </lineage>
</organism>
<proteinExistence type="predicted"/>
<keyword evidence="2" id="KW-1185">Reference proteome</keyword>
<name>A0ABQ0QDA4_9PROT</name>